<gene>
    <name evidence="1" type="ORF">N7493_002666</name>
</gene>
<accession>A0AAD6HSN1</accession>
<proteinExistence type="predicted"/>
<dbReference type="EMBL" id="JAQJAN010000003">
    <property type="protein sequence ID" value="KAJ5733880.1"/>
    <property type="molecule type" value="Genomic_DNA"/>
</dbReference>
<comment type="caution">
    <text evidence="1">The sequence shown here is derived from an EMBL/GenBank/DDBJ whole genome shotgun (WGS) entry which is preliminary data.</text>
</comment>
<evidence type="ECO:0000313" key="2">
    <source>
        <dbReference type="Proteomes" id="UP001215712"/>
    </source>
</evidence>
<dbReference type="Proteomes" id="UP001215712">
    <property type="component" value="Unassembled WGS sequence"/>
</dbReference>
<protein>
    <submittedName>
        <fullName evidence="1">Uncharacterized protein</fullName>
    </submittedName>
</protein>
<reference evidence="1" key="2">
    <citation type="submission" date="2023-01" db="EMBL/GenBank/DDBJ databases">
        <authorList>
            <person name="Petersen C."/>
        </authorList>
    </citation>
    <scope>NUCLEOTIDE SEQUENCE</scope>
    <source>
        <strain evidence="1">IBT 17514</strain>
    </source>
</reference>
<name>A0AAD6HSN1_9EURO</name>
<keyword evidence="2" id="KW-1185">Reference proteome</keyword>
<reference evidence="1" key="1">
    <citation type="journal article" date="2023" name="IMA Fungus">
        <title>Comparative genomic study of the Penicillium genus elucidates a diverse pangenome and 15 lateral gene transfer events.</title>
        <authorList>
            <person name="Petersen C."/>
            <person name="Sorensen T."/>
            <person name="Nielsen M.R."/>
            <person name="Sondergaard T.E."/>
            <person name="Sorensen J.L."/>
            <person name="Fitzpatrick D.A."/>
            <person name="Frisvad J.C."/>
            <person name="Nielsen K.L."/>
        </authorList>
    </citation>
    <scope>NUCLEOTIDE SEQUENCE</scope>
    <source>
        <strain evidence="1">IBT 17514</strain>
    </source>
</reference>
<organism evidence="1 2">
    <name type="scientific">Penicillium malachiteum</name>
    <dbReference type="NCBI Taxonomy" id="1324776"/>
    <lineage>
        <taxon>Eukaryota</taxon>
        <taxon>Fungi</taxon>
        <taxon>Dikarya</taxon>
        <taxon>Ascomycota</taxon>
        <taxon>Pezizomycotina</taxon>
        <taxon>Eurotiomycetes</taxon>
        <taxon>Eurotiomycetidae</taxon>
        <taxon>Eurotiales</taxon>
        <taxon>Aspergillaceae</taxon>
        <taxon>Penicillium</taxon>
    </lineage>
</organism>
<evidence type="ECO:0000313" key="1">
    <source>
        <dbReference type="EMBL" id="KAJ5733880.1"/>
    </source>
</evidence>
<dbReference type="AlphaFoldDB" id="A0AAD6HSN1"/>
<sequence>MPQSRNQAMEDATFGLGAADVRCLLLVMLITKPELENAALASISGYSPKSARTVYCRAIANLRRAHQTVEQKSKGRT</sequence>